<protein>
    <submittedName>
        <fullName evidence="2">Uncharacterized protein</fullName>
    </submittedName>
</protein>
<organism evidence="2 3">
    <name type="scientific">Ensete ventricosum</name>
    <name type="common">Abyssinian banana</name>
    <name type="synonym">Musa ensete</name>
    <dbReference type="NCBI Taxonomy" id="4639"/>
    <lineage>
        <taxon>Eukaryota</taxon>
        <taxon>Viridiplantae</taxon>
        <taxon>Streptophyta</taxon>
        <taxon>Embryophyta</taxon>
        <taxon>Tracheophyta</taxon>
        <taxon>Spermatophyta</taxon>
        <taxon>Magnoliopsida</taxon>
        <taxon>Liliopsida</taxon>
        <taxon>Zingiberales</taxon>
        <taxon>Musaceae</taxon>
        <taxon>Ensete</taxon>
    </lineage>
</organism>
<dbReference type="EMBL" id="AMZH03008768">
    <property type="protein sequence ID" value="RRT58272.1"/>
    <property type="molecule type" value="Genomic_DNA"/>
</dbReference>
<feature type="region of interest" description="Disordered" evidence="1">
    <location>
        <begin position="28"/>
        <end position="75"/>
    </location>
</feature>
<dbReference type="Proteomes" id="UP000287651">
    <property type="component" value="Unassembled WGS sequence"/>
</dbReference>
<comment type="caution">
    <text evidence="2">The sequence shown here is derived from an EMBL/GenBank/DDBJ whole genome shotgun (WGS) entry which is preliminary data.</text>
</comment>
<feature type="non-terminal residue" evidence="2">
    <location>
        <position position="1"/>
    </location>
</feature>
<gene>
    <name evidence="2" type="ORF">B296_00032333</name>
</gene>
<proteinExistence type="predicted"/>
<name>A0A426Z2T3_ENSVE</name>
<reference evidence="2 3" key="1">
    <citation type="journal article" date="2014" name="Agronomy (Basel)">
        <title>A Draft Genome Sequence for Ensete ventricosum, the Drought-Tolerant Tree Against Hunger.</title>
        <authorList>
            <person name="Harrison J."/>
            <person name="Moore K.A."/>
            <person name="Paszkiewicz K."/>
            <person name="Jones T."/>
            <person name="Grant M."/>
            <person name="Ambacheew D."/>
            <person name="Muzemil S."/>
            <person name="Studholme D.J."/>
        </authorList>
    </citation>
    <scope>NUCLEOTIDE SEQUENCE [LARGE SCALE GENOMIC DNA]</scope>
</reference>
<evidence type="ECO:0000313" key="2">
    <source>
        <dbReference type="EMBL" id="RRT58272.1"/>
    </source>
</evidence>
<sequence length="136" mass="14949">LPPLLAVGLAAGGNPLRASRSRSCTRVAAPYRGPGRSRPPLAGSQAMADRPYRGPSYGQPPLQVDNMHVVAPPPQAAPNFAANRCNKHVEQFYTIQSHHTQFKTNFSHENLGSDTTVGKPQWIWMEKMNEVKRPPL</sequence>
<accession>A0A426Z2T3</accession>
<dbReference type="AlphaFoldDB" id="A0A426Z2T3"/>
<evidence type="ECO:0000313" key="3">
    <source>
        <dbReference type="Proteomes" id="UP000287651"/>
    </source>
</evidence>
<evidence type="ECO:0000256" key="1">
    <source>
        <dbReference type="SAM" id="MobiDB-lite"/>
    </source>
</evidence>